<dbReference type="SUPFAM" id="SSF52151">
    <property type="entry name" value="FabD/lysophospholipase-like"/>
    <property type="match status" value="1"/>
</dbReference>
<evidence type="ECO:0000256" key="2">
    <source>
        <dbReference type="ARBA" id="ARBA00023268"/>
    </source>
</evidence>
<dbReference type="GO" id="GO:0004312">
    <property type="term" value="F:fatty acid synthase activity"/>
    <property type="evidence" value="ECO:0007669"/>
    <property type="project" value="TreeGrafter"/>
</dbReference>
<keyword evidence="1" id="KW-0808">Transferase</keyword>
<feature type="non-terminal residue" evidence="3">
    <location>
        <position position="102"/>
    </location>
</feature>
<sequence>ADFRTVAEELAYAPPRLAVVSNLTGRLATEDELCSADYWVRQVRGAVRFGDGVRELWAQEAGHLVELGPDGTLCAMAEENRGADAAEAGVVPLAGGRVAEHS</sequence>
<evidence type="ECO:0000313" key="4">
    <source>
        <dbReference type="Proteomes" id="UP000176101"/>
    </source>
</evidence>
<dbReference type="GO" id="GO:0006633">
    <property type="term" value="P:fatty acid biosynthetic process"/>
    <property type="evidence" value="ECO:0007669"/>
    <property type="project" value="TreeGrafter"/>
</dbReference>
<keyword evidence="4" id="KW-1185">Reference proteome</keyword>
<keyword evidence="2" id="KW-0511">Multifunctional enzyme</keyword>
<dbReference type="InterPro" id="IPR016035">
    <property type="entry name" value="Acyl_Trfase/lysoPLipase"/>
</dbReference>
<reference evidence="3 4" key="1">
    <citation type="journal article" date="2016" name="Front. Microbiol.">
        <title>Comparative Genomics Analysis of Streptomyces Species Reveals Their Adaptation to the Marine Environment and Their Diversity at the Genomic Level.</title>
        <authorList>
            <person name="Tian X."/>
            <person name="Zhang Z."/>
            <person name="Yang T."/>
            <person name="Chen M."/>
            <person name="Li J."/>
            <person name="Chen F."/>
            <person name="Yang J."/>
            <person name="Li W."/>
            <person name="Zhang B."/>
            <person name="Zhang Z."/>
            <person name="Wu J."/>
            <person name="Zhang C."/>
            <person name="Long L."/>
            <person name="Xiao J."/>
        </authorList>
    </citation>
    <scope>NUCLEOTIDE SEQUENCE [LARGE SCALE GENOMIC DNA]</scope>
    <source>
        <strain evidence="3 4">SCSIO 02100</strain>
    </source>
</reference>
<dbReference type="PANTHER" id="PTHR43775:SF51">
    <property type="entry name" value="INACTIVE PHENOLPHTHIOCEROL SYNTHESIS POLYKETIDE SYNTHASE TYPE I PKS1-RELATED"/>
    <property type="match status" value="1"/>
</dbReference>
<dbReference type="Gene3D" id="3.40.366.10">
    <property type="entry name" value="Malonyl-Coenzyme A Acyl Carrier Protein, domain 2"/>
    <property type="match status" value="1"/>
</dbReference>
<evidence type="ECO:0000256" key="1">
    <source>
        <dbReference type="ARBA" id="ARBA00022679"/>
    </source>
</evidence>
<dbReference type="RefSeq" id="WP_170842971.1">
    <property type="nucleotide sequence ID" value="NZ_LJGU01000033.1"/>
</dbReference>
<dbReference type="EMBL" id="LJGU01000033">
    <property type="protein sequence ID" value="OEV06653.1"/>
    <property type="molecule type" value="Genomic_DNA"/>
</dbReference>
<dbReference type="Proteomes" id="UP000176101">
    <property type="component" value="Unassembled WGS sequence"/>
</dbReference>
<dbReference type="InterPro" id="IPR050091">
    <property type="entry name" value="PKS_NRPS_Biosynth_Enz"/>
</dbReference>
<organism evidence="3 4">
    <name type="scientific">Streptomyces oceani</name>
    <dbReference type="NCBI Taxonomy" id="1075402"/>
    <lineage>
        <taxon>Bacteria</taxon>
        <taxon>Bacillati</taxon>
        <taxon>Actinomycetota</taxon>
        <taxon>Actinomycetes</taxon>
        <taxon>Kitasatosporales</taxon>
        <taxon>Streptomycetaceae</taxon>
        <taxon>Streptomyces</taxon>
    </lineage>
</organism>
<dbReference type="InterPro" id="IPR001227">
    <property type="entry name" value="Ac_transferase_dom_sf"/>
</dbReference>
<evidence type="ECO:0000313" key="3">
    <source>
        <dbReference type="EMBL" id="OEV06653.1"/>
    </source>
</evidence>
<gene>
    <name evidence="3" type="ORF">AN216_00150</name>
</gene>
<protein>
    <submittedName>
        <fullName evidence="3">Uncharacterized protein</fullName>
    </submittedName>
</protein>
<proteinExistence type="predicted"/>
<dbReference type="PANTHER" id="PTHR43775">
    <property type="entry name" value="FATTY ACID SYNTHASE"/>
    <property type="match status" value="1"/>
</dbReference>
<feature type="non-terminal residue" evidence="3">
    <location>
        <position position="1"/>
    </location>
</feature>
<comment type="caution">
    <text evidence="3">The sequence shown here is derived from an EMBL/GenBank/DDBJ whole genome shotgun (WGS) entry which is preliminary data.</text>
</comment>
<name>A0A1E7KS30_9ACTN</name>
<dbReference type="AlphaFoldDB" id="A0A1E7KS30"/>
<accession>A0A1E7KS30</accession>